<dbReference type="AlphaFoldDB" id="A0A6A6AF36"/>
<dbReference type="EMBL" id="ML977505">
    <property type="protein sequence ID" value="KAF2129913.1"/>
    <property type="molecule type" value="Genomic_DNA"/>
</dbReference>
<feature type="transmembrane region" description="Helical" evidence="1">
    <location>
        <begin position="237"/>
        <end position="259"/>
    </location>
</feature>
<evidence type="ECO:0000313" key="3">
    <source>
        <dbReference type="Proteomes" id="UP000799771"/>
    </source>
</evidence>
<gene>
    <name evidence="2" type="ORF">P153DRAFT_251926</name>
</gene>
<feature type="transmembrane region" description="Helical" evidence="1">
    <location>
        <begin position="160"/>
        <end position="185"/>
    </location>
</feature>
<feature type="transmembrane region" description="Helical" evidence="1">
    <location>
        <begin position="206"/>
        <end position="225"/>
    </location>
</feature>
<dbReference type="GeneID" id="54403149"/>
<dbReference type="RefSeq" id="XP_033524300.1">
    <property type="nucleotide sequence ID" value="XM_033662717.1"/>
</dbReference>
<evidence type="ECO:0000313" key="2">
    <source>
        <dbReference type="EMBL" id="KAF2129913.1"/>
    </source>
</evidence>
<reference evidence="2" key="1">
    <citation type="journal article" date="2020" name="Stud. Mycol.">
        <title>101 Dothideomycetes genomes: a test case for predicting lifestyles and emergence of pathogens.</title>
        <authorList>
            <person name="Haridas S."/>
            <person name="Albert R."/>
            <person name="Binder M."/>
            <person name="Bloem J."/>
            <person name="Labutti K."/>
            <person name="Salamov A."/>
            <person name="Andreopoulos B."/>
            <person name="Baker S."/>
            <person name="Barry K."/>
            <person name="Bills G."/>
            <person name="Bluhm B."/>
            <person name="Cannon C."/>
            <person name="Castanera R."/>
            <person name="Culley D."/>
            <person name="Daum C."/>
            <person name="Ezra D."/>
            <person name="Gonzalez J."/>
            <person name="Henrissat B."/>
            <person name="Kuo A."/>
            <person name="Liang C."/>
            <person name="Lipzen A."/>
            <person name="Lutzoni F."/>
            <person name="Magnuson J."/>
            <person name="Mondo S."/>
            <person name="Nolan M."/>
            <person name="Ohm R."/>
            <person name="Pangilinan J."/>
            <person name="Park H.-J."/>
            <person name="Ramirez L."/>
            <person name="Alfaro M."/>
            <person name="Sun H."/>
            <person name="Tritt A."/>
            <person name="Yoshinaga Y."/>
            <person name="Zwiers L.-H."/>
            <person name="Turgeon B."/>
            <person name="Goodwin S."/>
            <person name="Spatafora J."/>
            <person name="Crous P."/>
            <person name="Grigoriev I."/>
        </authorList>
    </citation>
    <scope>NUCLEOTIDE SEQUENCE</scope>
    <source>
        <strain evidence="2">CBS 119687</strain>
    </source>
</reference>
<feature type="non-terminal residue" evidence="2">
    <location>
        <position position="1"/>
    </location>
</feature>
<keyword evidence="1" id="KW-1133">Transmembrane helix</keyword>
<keyword evidence="1" id="KW-0472">Membrane</keyword>
<dbReference type="OrthoDB" id="5427664at2759"/>
<feature type="transmembrane region" description="Helical" evidence="1">
    <location>
        <begin position="75"/>
        <end position="95"/>
    </location>
</feature>
<organism evidence="2 3">
    <name type="scientific">Dothidotthia symphoricarpi CBS 119687</name>
    <dbReference type="NCBI Taxonomy" id="1392245"/>
    <lineage>
        <taxon>Eukaryota</taxon>
        <taxon>Fungi</taxon>
        <taxon>Dikarya</taxon>
        <taxon>Ascomycota</taxon>
        <taxon>Pezizomycotina</taxon>
        <taxon>Dothideomycetes</taxon>
        <taxon>Pleosporomycetidae</taxon>
        <taxon>Pleosporales</taxon>
        <taxon>Dothidotthiaceae</taxon>
        <taxon>Dothidotthia</taxon>
    </lineage>
</organism>
<sequence>ANMTNPRVIEAKPDVTRTGIRASISVLSLTSNLRASTSHPPTHDFQHALDSALQIQGLALISTAIHQTTRAQMTLFHAICALHLLSLLGFGLTARGTYGPKGRARRYVLWGIKSVFVAFVAYTWSTAPRFGSRPVCNAETRDVVLFVSVGATDGVFRYTIMGLMVVGLVSAAFGMVVFGMVSVVFGARRNRSLRRCLPSQHQLGVMVLWIMINVYGVMMLELTIVRNELGADERWWTFGQILAIFLLLGVVAEICNVLLASVDARLE</sequence>
<protein>
    <submittedName>
        <fullName evidence="2">Uncharacterized protein</fullName>
    </submittedName>
</protein>
<dbReference type="Proteomes" id="UP000799771">
    <property type="component" value="Unassembled WGS sequence"/>
</dbReference>
<feature type="non-terminal residue" evidence="2">
    <location>
        <position position="267"/>
    </location>
</feature>
<proteinExistence type="predicted"/>
<keyword evidence="3" id="KW-1185">Reference proteome</keyword>
<accession>A0A6A6AF36</accession>
<evidence type="ECO:0000256" key="1">
    <source>
        <dbReference type="SAM" id="Phobius"/>
    </source>
</evidence>
<feature type="transmembrane region" description="Helical" evidence="1">
    <location>
        <begin position="107"/>
        <end position="125"/>
    </location>
</feature>
<name>A0A6A6AF36_9PLEO</name>
<keyword evidence="1" id="KW-0812">Transmembrane</keyword>